<reference evidence="2 3" key="1">
    <citation type="submission" date="2017-02" db="EMBL/GenBank/DDBJ databases">
        <title>Pseudoalteromonas ulvae TC14 Genome.</title>
        <authorList>
            <person name="Molmeret M."/>
        </authorList>
    </citation>
    <scope>NUCLEOTIDE SEQUENCE [LARGE SCALE GENOMIC DNA]</scope>
    <source>
        <strain evidence="2">TC14</strain>
    </source>
</reference>
<comment type="caution">
    <text evidence="2">The sequence shown here is derived from an EMBL/GenBank/DDBJ whole genome shotgun (WGS) entry which is preliminary data.</text>
</comment>
<keyword evidence="1" id="KW-1133">Transmembrane helix</keyword>
<evidence type="ECO:0000313" key="2">
    <source>
        <dbReference type="EMBL" id="OUL59280.1"/>
    </source>
</evidence>
<feature type="transmembrane region" description="Helical" evidence="1">
    <location>
        <begin position="6"/>
        <end position="25"/>
    </location>
</feature>
<accession>A0A244CUH8</accession>
<protein>
    <submittedName>
        <fullName evidence="2">Uncharacterized protein</fullName>
    </submittedName>
</protein>
<keyword evidence="1" id="KW-0472">Membrane</keyword>
<gene>
    <name evidence="2" type="ORF">B1199_03145</name>
</gene>
<name>A0A244CUH8_PSEDV</name>
<dbReference type="Proteomes" id="UP000194841">
    <property type="component" value="Unassembled WGS sequence"/>
</dbReference>
<evidence type="ECO:0000313" key="3">
    <source>
        <dbReference type="Proteomes" id="UP000194841"/>
    </source>
</evidence>
<sequence>MPLALFRITIAIAAIYIGYWFYDFYQEVLPSMYLSIADHITHNENSRQFSMLAYQSMKDNKITDKEFQELAVLAIKESGKFKIIETTSYSREQAKLRLKKAL</sequence>
<organism evidence="2 3">
    <name type="scientific">Pseudoalteromonas ulvae</name>
    <dbReference type="NCBI Taxonomy" id="107327"/>
    <lineage>
        <taxon>Bacteria</taxon>
        <taxon>Pseudomonadati</taxon>
        <taxon>Pseudomonadota</taxon>
        <taxon>Gammaproteobacteria</taxon>
        <taxon>Alteromonadales</taxon>
        <taxon>Pseudoalteromonadaceae</taxon>
        <taxon>Pseudoalteromonas</taxon>
    </lineage>
</organism>
<keyword evidence="1" id="KW-0812">Transmembrane</keyword>
<dbReference type="EMBL" id="MWPV01000001">
    <property type="protein sequence ID" value="OUL59280.1"/>
    <property type="molecule type" value="Genomic_DNA"/>
</dbReference>
<dbReference type="OrthoDB" id="9983952at2"/>
<dbReference type="AlphaFoldDB" id="A0A244CUH8"/>
<evidence type="ECO:0000256" key="1">
    <source>
        <dbReference type="SAM" id="Phobius"/>
    </source>
</evidence>
<dbReference type="RefSeq" id="WP_086742673.1">
    <property type="nucleotide sequence ID" value="NZ_MWPV01000001.1"/>
</dbReference>
<proteinExistence type="predicted"/>
<keyword evidence="3" id="KW-1185">Reference proteome</keyword>